<gene>
    <name evidence="2" type="ORF">SFC79_01435</name>
</gene>
<reference evidence="2 3" key="1">
    <citation type="submission" date="2023-11" db="EMBL/GenBank/DDBJ databases">
        <title>Novel species in genus Nocardioides.</title>
        <authorList>
            <person name="Zhou H."/>
        </authorList>
    </citation>
    <scope>NUCLEOTIDE SEQUENCE [LARGE SCALE GENOMIC DNA]</scope>
    <source>
        <strain evidence="2 3">S-58</strain>
    </source>
</reference>
<evidence type="ECO:0000313" key="2">
    <source>
        <dbReference type="EMBL" id="MDZ5660412.1"/>
    </source>
</evidence>
<evidence type="ECO:0000256" key="1">
    <source>
        <dbReference type="SAM" id="MobiDB-lite"/>
    </source>
</evidence>
<dbReference type="Proteomes" id="UP001291999">
    <property type="component" value="Unassembled WGS sequence"/>
</dbReference>
<name>A0ABU5K6A2_9ACTN</name>
<comment type="caution">
    <text evidence="2">The sequence shown here is derived from an EMBL/GenBank/DDBJ whole genome shotgun (WGS) entry which is preliminary data.</text>
</comment>
<accession>A0ABU5K6A2</accession>
<dbReference type="RefSeq" id="WP_322422950.1">
    <property type="nucleotide sequence ID" value="NZ_JAXQPW010000001.1"/>
</dbReference>
<organism evidence="2 3">
    <name type="scientific">Nocardioides renjunii</name>
    <dbReference type="NCBI Taxonomy" id="3095075"/>
    <lineage>
        <taxon>Bacteria</taxon>
        <taxon>Bacillati</taxon>
        <taxon>Actinomycetota</taxon>
        <taxon>Actinomycetes</taxon>
        <taxon>Propionibacteriales</taxon>
        <taxon>Nocardioidaceae</taxon>
        <taxon>Nocardioides</taxon>
    </lineage>
</organism>
<protein>
    <submittedName>
        <fullName evidence="2">Uncharacterized protein</fullName>
    </submittedName>
</protein>
<proteinExistence type="predicted"/>
<keyword evidence="3" id="KW-1185">Reference proteome</keyword>
<evidence type="ECO:0000313" key="3">
    <source>
        <dbReference type="Proteomes" id="UP001291999"/>
    </source>
</evidence>
<feature type="region of interest" description="Disordered" evidence="1">
    <location>
        <begin position="1"/>
        <end position="26"/>
    </location>
</feature>
<dbReference type="EMBL" id="JAXQPW010000001">
    <property type="protein sequence ID" value="MDZ5660412.1"/>
    <property type="molecule type" value="Genomic_DNA"/>
</dbReference>
<sequence>MTPTAVPQPLRVNPRQLCQGDSHDRVMSDAPTSLDQRLGLVSRHPVYAEVIRDQAGAIAS</sequence>